<dbReference type="InterPro" id="IPR050204">
    <property type="entry name" value="AraC_XylS_family_regulators"/>
</dbReference>
<evidence type="ECO:0000259" key="5">
    <source>
        <dbReference type="PROSITE" id="PS01124"/>
    </source>
</evidence>
<dbReference type="SUPFAM" id="SSF46689">
    <property type="entry name" value="Homeodomain-like"/>
    <property type="match status" value="1"/>
</dbReference>
<evidence type="ECO:0000256" key="1">
    <source>
        <dbReference type="ARBA" id="ARBA00023015"/>
    </source>
</evidence>
<protein>
    <submittedName>
        <fullName evidence="6">Helix-turn-helix transcriptional regulator</fullName>
    </submittedName>
</protein>
<dbReference type="InterPro" id="IPR018060">
    <property type="entry name" value="HTH_AraC"/>
</dbReference>
<reference evidence="6" key="1">
    <citation type="submission" date="2022-10" db="EMBL/GenBank/DDBJ databases">
        <title>The complete genomes of actinobacterial strains from the NBC collection.</title>
        <authorList>
            <person name="Joergensen T.S."/>
            <person name="Alvarez Arevalo M."/>
            <person name="Sterndorff E.B."/>
            <person name="Faurdal D."/>
            <person name="Vuksanovic O."/>
            <person name="Mourched A.-S."/>
            <person name="Charusanti P."/>
            <person name="Shaw S."/>
            <person name="Blin K."/>
            <person name="Weber T."/>
        </authorList>
    </citation>
    <scope>NUCLEOTIDE SEQUENCE</scope>
    <source>
        <strain evidence="6">NBC_00489</strain>
    </source>
</reference>
<evidence type="ECO:0000256" key="2">
    <source>
        <dbReference type="ARBA" id="ARBA00023125"/>
    </source>
</evidence>
<dbReference type="PANTHER" id="PTHR46796:SF6">
    <property type="entry name" value="ARAC SUBFAMILY"/>
    <property type="match status" value="1"/>
</dbReference>
<organism evidence="6 7">
    <name type="scientific">Streptomyces griseoaurantiacus</name>
    <dbReference type="NCBI Taxonomy" id="68213"/>
    <lineage>
        <taxon>Bacteria</taxon>
        <taxon>Bacillati</taxon>
        <taxon>Actinomycetota</taxon>
        <taxon>Actinomycetes</taxon>
        <taxon>Kitasatosporales</taxon>
        <taxon>Streptomycetaceae</taxon>
        <taxon>Streptomyces</taxon>
        <taxon>Streptomyces aurantiacus group</taxon>
    </lineage>
</organism>
<keyword evidence="3" id="KW-0804">Transcription</keyword>
<feature type="domain" description="HTH araC/xylS-type" evidence="5">
    <location>
        <begin position="225"/>
        <end position="325"/>
    </location>
</feature>
<sequence>MSTRTRISSWRVGGPSTPAVHIAVPYANENRNHLLLSEWRRQGGEGLPAPPLMLPRRGEGTYRARVVKQDLLDLFVEDQYSDAVGGSTGGPGGHHEDRILMHVTFGGEWRFAAGGRQSAVGPGLLSARRNDAPWDFEVARGTRAVTVGLPAGEIRFPAHRREVLAAHSSPAAALLLAQLRLWTELSDGLGPAAAGAARNATLELFHGLVNDRVMDDAEFTPALVRAAMDHIEDRLLLEPDLSPRSIAAALHVSVRTLYRAFARGATPSVMGYVRERRLERARAELMSTRLSVSEAAARWHFADSSHFVKAYRKRFGETPAERRRDARRTDSGQGGDVPRPHPRG</sequence>
<dbReference type="Gene3D" id="1.10.10.60">
    <property type="entry name" value="Homeodomain-like"/>
    <property type="match status" value="1"/>
</dbReference>
<dbReference type="EMBL" id="CP108330">
    <property type="protein sequence ID" value="WUR39348.1"/>
    <property type="molecule type" value="Genomic_DNA"/>
</dbReference>
<keyword evidence="7" id="KW-1185">Reference proteome</keyword>
<name>A0ABZ1V7E7_9ACTN</name>
<dbReference type="InterPro" id="IPR035418">
    <property type="entry name" value="AraC-bd_2"/>
</dbReference>
<feature type="region of interest" description="Disordered" evidence="4">
    <location>
        <begin position="317"/>
        <end position="344"/>
    </location>
</feature>
<accession>A0ABZ1V7E7</accession>
<evidence type="ECO:0000313" key="6">
    <source>
        <dbReference type="EMBL" id="WUR39348.1"/>
    </source>
</evidence>
<dbReference type="Pfam" id="PF12833">
    <property type="entry name" value="HTH_18"/>
    <property type="match status" value="1"/>
</dbReference>
<evidence type="ECO:0000256" key="3">
    <source>
        <dbReference type="ARBA" id="ARBA00023163"/>
    </source>
</evidence>
<dbReference type="Proteomes" id="UP001432161">
    <property type="component" value="Chromosome"/>
</dbReference>
<dbReference type="InterPro" id="IPR009057">
    <property type="entry name" value="Homeodomain-like_sf"/>
</dbReference>
<feature type="compositionally biased region" description="Basic and acidic residues" evidence="4">
    <location>
        <begin position="317"/>
        <end position="330"/>
    </location>
</feature>
<keyword evidence="2" id="KW-0238">DNA-binding</keyword>
<dbReference type="PROSITE" id="PS01124">
    <property type="entry name" value="HTH_ARAC_FAMILY_2"/>
    <property type="match status" value="1"/>
</dbReference>
<keyword evidence="1" id="KW-0805">Transcription regulation</keyword>
<dbReference type="PANTHER" id="PTHR46796">
    <property type="entry name" value="HTH-TYPE TRANSCRIPTIONAL ACTIVATOR RHAS-RELATED"/>
    <property type="match status" value="1"/>
</dbReference>
<evidence type="ECO:0000256" key="4">
    <source>
        <dbReference type="SAM" id="MobiDB-lite"/>
    </source>
</evidence>
<dbReference type="SMART" id="SM00342">
    <property type="entry name" value="HTH_ARAC"/>
    <property type="match status" value="1"/>
</dbReference>
<dbReference type="Pfam" id="PF14525">
    <property type="entry name" value="AraC_binding_2"/>
    <property type="match status" value="1"/>
</dbReference>
<proteinExistence type="predicted"/>
<gene>
    <name evidence="6" type="ORF">OHN36_20385</name>
</gene>
<evidence type="ECO:0000313" key="7">
    <source>
        <dbReference type="Proteomes" id="UP001432161"/>
    </source>
</evidence>